<dbReference type="KEGG" id="hsd:SD1D_1126"/>
<dbReference type="Pfam" id="PF02021">
    <property type="entry name" value="UPF0102"/>
    <property type="match status" value="1"/>
</dbReference>
<gene>
    <name evidence="3" type="ORF">SD1D_1126</name>
</gene>
<dbReference type="EMBL" id="LN879430">
    <property type="protein sequence ID" value="CUH92672.1"/>
    <property type="molecule type" value="Genomic_DNA"/>
</dbReference>
<dbReference type="AlphaFoldDB" id="A0A0K8J5D7"/>
<dbReference type="InterPro" id="IPR011856">
    <property type="entry name" value="tRNA_endonuc-like_dom_sf"/>
</dbReference>
<proteinExistence type="inferred from homology"/>
<dbReference type="GO" id="GO:0003676">
    <property type="term" value="F:nucleic acid binding"/>
    <property type="evidence" value="ECO:0007669"/>
    <property type="project" value="InterPro"/>
</dbReference>
<keyword evidence="4" id="KW-1185">Reference proteome</keyword>
<evidence type="ECO:0000313" key="4">
    <source>
        <dbReference type="Proteomes" id="UP000196053"/>
    </source>
</evidence>
<dbReference type="InterPro" id="IPR003509">
    <property type="entry name" value="UPF0102_YraN-like"/>
</dbReference>
<accession>A0A0K8J5D7</accession>
<dbReference type="SUPFAM" id="SSF52980">
    <property type="entry name" value="Restriction endonuclease-like"/>
    <property type="match status" value="1"/>
</dbReference>
<comment type="similarity">
    <text evidence="1 2">Belongs to the UPF0102 family.</text>
</comment>
<dbReference type="NCBIfam" id="TIGR00252">
    <property type="entry name" value="YraN family protein"/>
    <property type="match status" value="1"/>
</dbReference>
<evidence type="ECO:0000313" key="3">
    <source>
        <dbReference type="EMBL" id="CUH92672.1"/>
    </source>
</evidence>
<dbReference type="NCBIfam" id="NF009150">
    <property type="entry name" value="PRK12497.1-3"/>
    <property type="match status" value="1"/>
</dbReference>
<dbReference type="Proteomes" id="UP000196053">
    <property type="component" value="Chromosome I"/>
</dbReference>
<evidence type="ECO:0000256" key="2">
    <source>
        <dbReference type="HAMAP-Rule" id="MF_00048"/>
    </source>
</evidence>
<organism evidence="3 4">
    <name type="scientific">Herbinix luporum</name>
    <dbReference type="NCBI Taxonomy" id="1679721"/>
    <lineage>
        <taxon>Bacteria</taxon>
        <taxon>Bacillati</taxon>
        <taxon>Bacillota</taxon>
        <taxon>Clostridia</taxon>
        <taxon>Lachnospirales</taxon>
        <taxon>Lachnospiraceae</taxon>
        <taxon>Herbinix</taxon>
    </lineage>
</organism>
<dbReference type="PANTHER" id="PTHR34039:SF1">
    <property type="entry name" value="UPF0102 PROTEIN YRAN"/>
    <property type="match status" value="1"/>
</dbReference>
<reference evidence="4" key="1">
    <citation type="submission" date="2015-09" db="EMBL/GenBank/DDBJ databases">
        <authorList>
            <person name="Wibberg D."/>
        </authorList>
    </citation>
    <scope>NUCLEOTIDE SEQUENCE [LARGE SCALE GENOMIC DNA]</scope>
    <source>
        <strain evidence="4">SD1D</strain>
    </source>
</reference>
<dbReference type="OrthoDB" id="9802516at2"/>
<dbReference type="HAMAP" id="MF_00048">
    <property type="entry name" value="UPF0102"/>
    <property type="match status" value="1"/>
</dbReference>
<dbReference type="InterPro" id="IPR011335">
    <property type="entry name" value="Restrct_endonuc-II-like"/>
</dbReference>
<dbReference type="Gene3D" id="3.40.1350.10">
    <property type="match status" value="1"/>
</dbReference>
<protein>
    <recommendedName>
        <fullName evidence="2">UPF0102 protein SD1D_1126</fullName>
    </recommendedName>
</protein>
<name>A0A0K8J5D7_9FIRM</name>
<dbReference type="CDD" id="cd20736">
    <property type="entry name" value="PoNe_Nuclease"/>
    <property type="match status" value="1"/>
</dbReference>
<sequence length="121" mass="14244">MVCGVNKRELGFKYEQKAAKFLEEQGYVIIDKNFRCRLGEIDLIGKSDGYLCFIEVKYRFACKYGFPSEAVDYRKRKRIVRSALTYMQFHKLPVDTPCRFDIVVILDNEFTLIKNAFEGIY</sequence>
<evidence type="ECO:0000256" key="1">
    <source>
        <dbReference type="ARBA" id="ARBA00006738"/>
    </source>
</evidence>
<dbReference type="PANTHER" id="PTHR34039">
    <property type="entry name" value="UPF0102 PROTEIN YRAN"/>
    <property type="match status" value="1"/>
</dbReference>